<sequence length="149" mass="16856">VSNHIHVHFNYYPYKCNDCDLKFVERADLDEHMFGKDHNGNKSVDPYKHKEVERKIAETLFAAKNGMDKLLRKNDMPSLSLPNGPVAVKKGVNFSISDDEEEKTASTSSIAANKTLVTGEIKKEKNERNEGVEESTPRGSQVKQPTHER</sequence>
<dbReference type="PROSITE" id="PS00028">
    <property type="entry name" value="ZINC_FINGER_C2H2_1"/>
    <property type="match status" value="1"/>
</dbReference>
<accession>A0AAV5SQD9</accession>
<feature type="region of interest" description="Disordered" evidence="2">
    <location>
        <begin position="98"/>
        <end position="149"/>
    </location>
</feature>
<evidence type="ECO:0000256" key="2">
    <source>
        <dbReference type="SAM" id="MobiDB-lite"/>
    </source>
</evidence>
<keyword evidence="1" id="KW-0862">Zinc</keyword>
<evidence type="ECO:0000259" key="3">
    <source>
        <dbReference type="PROSITE" id="PS50157"/>
    </source>
</evidence>
<organism evidence="4 5">
    <name type="scientific">Pristionchus entomophagus</name>
    <dbReference type="NCBI Taxonomy" id="358040"/>
    <lineage>
        <taxon>Eukaryota</taxon>
        <taxon>Metazoa</taxon>
        <taxon>Ecdysozoa</taxon>
        <taxon>Nematoda</taxon>
        <taxon>Chromadorea</taxon>
        <taxon>Rhabditida</taxon>
        <taxon>Rhabditina</taxon>
        <taxon>Diplogasteromorpha</taxon>
        <taxon>Diplogasteroidea</taxon>
        <taxon>Neodiplogasteridae</taxon>
        <taxon>Pristionchus</taxon>
    </lineage>
</organism>
<feature type="domain" description="C2H2-type" evidence="3">
    <location>
        <begin position="14"/>
        <end position="43"/>
    </location>
</feature>
<evidence type="ECO:0000256" key="1">
    <source>
        <dbReference type="PROSITE-ProRule" id="PRU00042"/>
    </source>
</evidence>
<name>A0AAV5SQD9_9BILA</name>
<dbReference type="AlphaFoldDB" id="A0AAV5SQD9"/>
<dbReference type="SUPFAM" id="SSF57667">
    <property type="entry name" value="beta-beta-alpha zinc fingers"/>
    <property type="match status" value="1"/>
</dbReference>
<keyword evidence="1" id="KW-0479">Metal-binding</keyword>
<dbReference type="EMBL" id="BTSX01000002">
    <property type="protein sequence ID" value="GMS85411.1"/>
    <property type="molecule type" value="Genomic_DNA"/>
</dbReference>
<feature type="compositionally biased region" description="Polar residues" evidence="2">
    <location>
        <begin position="137"/>
        <end position="149"/>
    </location>
</feature>
<proteinExistence type="predicted"/>
<evidence type="ECO:0000313" key="5">
    <source>
        <dbReference type="Proteomes" id="UP001432027"/>
    </source>
</evidence>
<dbReference type="InterPro" id="IPR036236">
    <property type="entry name" value="Znf_C2H2_sf"/>
</dbReference>
<dbReference type="Proteomes" id="UP001432027">
    <property type="component" value="Unassembled WGS sequence"/>
</dbReference>
<feature type="non-terminal residue" evidence="4">
    <location>
        <position position="149"/>
    </location>
</feature>
<dbReference type="GO" id="GO:0008270">
    <property type="term" value="F:zinc ion binding"/>
    <property type="evidence" value="ECO:0007669"/>
    <property type="project" value="UniProtKB-KW"/>
</dbReference>
<dbReference type="Gene3D" id="3.30.160.60">
    <property type="entry name" value="Classic Zinc Finger"/>
    <property type="match status" value="1"/>
</dbReference>
<feature type="compositionally biased region" description="Polar residues" evidence="2">
    <location>
        <begin position="105"/>
        <end position="116"/>
    </location>
</feature>
<keyword evidence="1" id="KW-0863">Zinc-finger</keyword>
<keyword evidence="5" id="KW-1185">Reference proteome</keyword>
<dbReference type="PROSITE" id="PS50157">
    <property type="entry name" value="ZINC_FINGER_C2H2_2"/>
    <property type="match status" value="1"/>
</dbReference>
<protein>
    <recommendedName>
        <fullName evidence="3">C2H2-type domain-containing protein</fullName>
    </recommendedName>
</protein>
<evidence type="ECO:0000313" key="4">
    <source>
        <dbReference type="EMBL" id="GMS85411.1"/>
    </source>
</evidence>
<feature type="non-terminal residue" evidence="4">
    <location>
        <position position="1"/>
    </location>
</feature>
<dbReference type="InterPro" id="IPR013087">
    <property type="entry name" value="Znf_C2H2_type"/>
</dbReference>
<comment type="caution">
    <text evidence="4">The sequence shown here is derived from an EMBL/GenBank/DDBJ whole genome shotgun (WGS) entry which is preliminary data.</text>
</comment>
<gene>
    <name evidence="4" type="ORF">PENTCL1PPCAC_7586</name>
</gene>
<feature type="compositionally biased region" description="Basic and acidic residues" evidence="2">
    <location>
        <begin position="120"/>
        <end position="131"/>
    </location>
</feature>
<reference evidence="4" key="1">
    <citation type="submission" date="2023-10" db="EMBL/GenBank/DDBJ databases">
        <title>Genome assembly of Pristionchus species.</title>
        <authorList>
            <person name="Yoshida K."/>
            <person name="Sommer R.J."/>
        </authorList>
    </citation>
    <scope>NUCLEOTIDE SEQUENCE</scope>
    <source>
        <strain evidence="4">RS0144</strain>
    </source>
</reference>